<feature type="compositionally biased region" description="Basic and acidic residues" evidence="4">
    <location>
        <begin position="102"/>
        <end position="120"/>
    </location>
</feature>
<reference evidence="5" key="2">
    <citation type="journal article" date="2021" name="PeerJ">
        <title>Extensive microbial diversity within the chicken gut microbiome revealed by metagenomics and culture.</title>
        <authorList>
            <person name="Gilroy R."/>
            <person name="Ravi A."/>
            <person name="Getino M."/>
            <person name="Pursley I."/>
            <person name="Horton D.L."/>
            <person name="Alikhan N.F."/>
            <person name="Baker D."/>
            <person name="Gharbi K."/>
            <person name="Hall N."/>
            <person name="Watson M."/>
            <person name="Adriaenssens E.M."/>
            <person name="Foster-Nyarko E."/>
            <person name="Jarju S."/>
            <person name="Secka A."/>
            <person name="Antonio M."/>
            <person name="Oren A."/>
            <person name="Chaudhuri R.R."/>
            <person name="La Ragione R."/>
            <person name="Hildebrand F."/>
            <person name="Pallen M.J."/>
        </authorList>
    </citation>
    <scope>NUCLEOTIDE SEQUENCE</scope>
    <source>
        <strain evidence="5">ChiW13-3771</strain>
    </source>
</reference>
<gene>
    <name evidence="3 5" type="primary">larC</name>
    <name evidence="5" type="ORF">IAC96_13975</name>
</gene>
<evidence type="ECO:0000256" key="1">
    <source>
        <dbReference type="ARBA" id="ARBA00022596"/>
    </source>
</evidence>
<comment type="catalytic activity">
    <reaction evidence="3">
        <text>Ni(II)-pyridinium-3,5-bisthiocarboxylate mononucleotide = pyridinium-3,5-bisthiocarboxylate mononucleotide + Ni(2+)</text>
        <dbReference type="Rhea" id="RHEA:54784"/>
        <dbReference type="ChEBI" id="CHEBI:49786"/>
        <dbReference type="ChEBI" id="CHEBI:137372"/>
        <dbReference type="ChEBI" id="CHEBI:137373"/>
        <dbReference type="EC" id="4.99.1.12"/>
    </reaction>
</comment>
<dbReference type="NCBIfam" id="TIGR00299">
    <property type="entry name" value="nickel pincer cofactor biosynthesis protein LarC"/>
    <property type="match status" value="1"/>
</dbReference>
<comment type="similarity">
    <text evidence="3">Belongs to the LarC family.</text>
</comment>
<proteinExistence type="inferred from homology"/>
<dbReference type="Pfam" id="PF01969">
    <property type="entry name" value="Ni_insertion"/>
    <property type="match status" value="1"/>
</dbReference>
<dbReference type="GO" id="GO:0016829">
    <property type="term" value="F:lyase activity"/>
    <property type="evidence" value="ECO:0007669"/>
    <property type="project" value="UniProtKB-UniRule"/>
</dbReference>
<evidence type="ECO:0000256" key="2">
    <source>
        <dbReference type="ARBA" id="ARBA00023239"/>
    </source>
</evidence>
<evidence type="ECO:0000313" key="6">
    <source>
        <dbReference type="Proteomes" id="UP000824201"/>
    </source>
</evidence>
<dbReference type="EMBL" id="DVHN01000196">
    <property type="protein sequence ID" value="HIR90047.1"/>
    <property type="molecule type" value="Genomic_DNA"/>
</dbReference>
<dbReference type="GO" id="GO:0016151">
    <property type="term" value="F:nickel cation binding"/>
    <property type="evidence" value="ECO:0007669"/>
    <property type="project" value="UniProtKB-UniRule"/>
</dbReference>
<comment type="function">
    <text evidence="3">Involved in the biosynthesis of a nickel-pincer cofactor ((SCS)Ni(II) pincer complex). Binds Ni(2+), and functions in nickel delivery to pyridinium-3,5-bisthiocarboxylic acid mononucleotide (P2TMN), to form the mature cofactor. Is thus probably required for the activation of nickel-pincer cofactor-dependent enzymes.</text>
</comment>
<dbReference type="EC" id="4.99.1.12" evidence="3"/>
<evidence type="ECO:0000313" key="5">
    <source>
        <dbReference type="EMBL" id="HIR90047.1"/>
    </source>
</evidence>
<dbReference type="PANTHER" id="PTHR36566">
    <property type="entry name" value="NICKEL INSERTION PROTEIN-RELATED"/>
    <property type="match status" value="1"/>
</dbReference>
<dbReference type="GO" id="GO:0051604">
    <property type="term" value="P:protein maturation"/>
    <property type="evidence" value="ECO:0007669"/>
    <property type="project" value="UniProtKB-UniRule"/>
</dbReference>
<accession>A0A9D1JEA5</accession>
<dbReference type="Proteomes" id="UP000824201">
    <property type="component" value="Unassembled WGS sequence"/>
</dbReference>
<evidence type="ECO:0000256" key="4">
    <source>
        <dbReference type="SAM" id="MobiDB-lite"/>
    </source>
</evidence>
<dbReference type="InterPro" id="IPR002822">
    <property type="entry name" value="Ni_insertion"/>
</dbReference>
<protein>
    <recommendedName>
        <fullName evidence="3">Pyridinium-3,5-bisthiocarboxylic acid mononucleotide nickel insertion protein</fullName>
        <shortName evidence="3">P2TMN nickel insertion protein</shortName>
        <ecNumber evidence="3">4.99.1.12</ecNumber>
    </recommendedName>
    <alternativeName>
        <fullName evidence="3">Nickel-pincer cofactor biosynthesis protein LarC</fullName>
    </alternativeName>
</protein>
<dbReference type="Gene3D" id="3.30.70.1380">
    <property type="entry name" value="Transcriptional regulatory protein pf0864 domain like"/>
    <property type="match status" value="1"/>
</dbReference>
<dbReference type="PANTHER" id="PTHR36566:SF1">
    <property type="entry name" value="PYRIDINIUM-3,5-BISTHIOCARBOXYLIC ACID MONONUCLEOTIDE NICKEL INSERTION PROTEIN"/>
    <property type="match status" value="1"/>
</dbReference>
<sequence>MNNTLYLECSAGISGDMFVAALLDLGADSDVLMNVLNHLPVKGFHITIQRVKKAGLDACDFTVHLEQENHDHDMEYLHGKTHEHRHPSHEEAEHVHPHKHLHEQEHLDGHEQLQEHAHPHEHRGLTEIFQIIDQADMTSHAKELACKIFQIIGEAEAKAHGVSMDQVHFHEVGAIDSIVDIIAAAVCMDNLKIEEVIISQLNEGRGSVRCQHGILPIPVPAVANIAAAHQLPIHIMDCEGEFITPTGAAIAAAIQTSNVLPESVFIQKIGLGAGKRNYERPSLLRAMLIQTPTTKKQDRIYKLETNIDDCSGEAFGYTMERLFEAGAKDVFYHSIYMKKNRPAYQLNVICDESNIEKLEQIIFEETTTIGIRKIEMERSILDRIIQEVKLEYGIVKAKQCELPNGRRYYPEYESVAELSRKYQIPYQQMYQKVLIDCKEMLERNSNR</sequence>
<organism evidence="5 6">
    <name type="scientific">Candidatus Fimimorpha faecalis</name>
    <dbReference type="NCBI Taxonomy" id="2840824"/>
    <lineage>
        <taxon>Bacteria</taxon>
        <taxon>Bacillati</taxon>
        <taxon>Bacillota</taxon>
        <taxon>Clostridia</taxon>
        <taxon>Eubacteriales</taxon>
        <taxon>Candidatus Fimimorpha</taxon>
    </lineage>
</organism>
<keyword evidence="1 3" id="KW-0533">Nickel</keyword>
<evidence type="ECO:0000256" key="3">
    <source>
        <dbReference type="HAMAP-Rule" id="MF_01074"/>
    </source>
</evidence>
<name>A0A9D1JEA5_9FIRM</name>
<comment type="caution">
    <text evidence="5">The sequence shown here is derived from an EMBL/GenBank/DDBJ whole genome shotgun (WGS) entry which is preliminary data.</text>
</comment>
<dbReference type="HAMAP" id="MF_01074">
    <property type="entry name" value="LarC"/>
    <property type="match status" value="1"/>
</dbReference>
<reference evidence="5" key="1">
    <citation type="submission" date="2020-10" db="EMBL/GenBank/DDBJ databases">
        <authorList>
            <person name="Gilroy R."/>
        </authorList>
    </citation>
    <scope>NUCLEOTIDE SEQUENCE</scope>
    <source>
        <strain evidence="5">ChiW13-3771</strain>
    </source>
</reference>
<feature type="region of interest" description="Disordered" evidence="4">
    <location>
        <begin position="80"/>
        <end position="120"/>
    </location>
</feature>
<dbReference type="AlphaFoldDB" id="A0A9D1JEA5"/>
<keyword evidence="2 3" id="KW-0456">Lyase</keyword>